<dbReference type="CDD" id="cd06261">
    <property type="entry name" value="TM_PBP2"/>
    <property type="match status" value="1"/>
</dbReference>
<dbReference type="Gene3D" id="1.10.3720.10">
    <property type="entry name" value="MetI-like"/>
    <property type="match status" value="1"/>
</dbReference>
<dbReference type="NCBIfam" id="TIGR02138">
    <property type="entry name" value="phosphate_pstC"/>
    <property type="match status" value="1"/>
</dbReference>
<feature type="transmembrane region" description="Helical" evidence="9">
    <location>
        <begin position="97"/>
        <end position="129"/>
    </location>
</feature>
<feature type="transmembrane region" description="Helical" evidence="9">
    <location>
        <begin position="177"/>
        <end position="196"/>
    </location>
</feature>
<dbReference type="InterPro" id="IPR011864">
    <property type="entry name" value="Phosphate_PstC"/>
</dbReference>
<proteinExistence type="inferred from homology"/>
<evidence type="ECO:0000256" key="9">
    <source>
        <dbReference type="RuleBase" id="RU363032"/>
    </source>
</evidence>
<evidence type="ECO:0000256" key="4">
    <source>
        <dbReference type="ARBA" id="ARBA00022475"/>
    </source>
</evidence>
<keyword evidence="13" id="KW-1185">Reference proteome</keyword>
<dbReference type="InterPro" id="IPR000515">
    <property type="entry name" value="MetI-like"/>
</dbReference>
<dbReference type="Proteomes" id="UP000256977">
    <property type="component" value="Unassembled WGS sequence"/>
</dbReference>
<evidence type="ECO:0000313" key="12">
    <source>
        <dbReference type="EMBL" id="RED84168.1"/>
    </source>
</evidence>
<keyword evidence="4 10" id="KW-1003">Cell membrane</keyword>
<accession>A0A3D9KCP4</accession>
<dbReference type="InterPro" id="IPR051124">
    <property type="entry name" value="Phosphate_Transport_Permease"/>
</dbReference>
<keyword evidence="6 9" id="KW-0812">Transmembrane</keyword>
<evidence type="ECO:0000256" key="1">
    <source>
        <dbReference type="ARBA" id="ARBA00004651"/>
    </source>
</evidence>
<dbReference type="PANTHER" id="PTHR30425">
    <property type="entry name" value="PHOSPHATE TRANSPORT SYSTEM PERMEASE PROTEIN PST"/>
    <property type="match status" value="1"/>
</dbReference>
<dbReference type="InterPro" id="IPR035906">
    <property type="entry name" value="MetI-like_sf"/>
</dbReference>
<dbReference type="PROSITE" id="PS50928">
    <property type="entry name" value="ABC_TM1"/>
    <property type="match status" value="1"/>
</dbReference>
<comment type="function">
    <text evidence="10">Part of the binding-protein-dependent transport system for phosphate; probably responsible for the translocation of the substrate across the membrane.</text>
</comment>
<evidence type="ECO:0000256" key="2">
    <source>
        <dbReference type="ARBA" id="ARBA00007069"/>
    </source>
</evidence>
<dbReference type="SUPFAM" id="SSF161098">
    <property type="entry name" value="MetI-like"/>
    <property type="match status" value="1"/>
</dbReference>
<keyword evidence="3 9" id="KW-0813">Transport</keyword>
<dbReference type="RefSeq" id="WP_116060332.1">
    <property type="nucleotide sequence ID" value="NZ_QRDZ01000006.1"/>
</dbReference>
<feature type="transmembrane region" description="Helical" evidence="9">
    <location>
        <begin position="43"/>
        <end position="67"/>
    </location>
</feature>
<comment type="similarity">
    <text evidence="2 10">Belongs to the binding-protein-dependent transport system permease family. CysTW subfamily.</text>
</comment>
<evidence type="ECO:0000313" key="13">
    <source>
        <dbReference type="Proteomes" id="UP000256977"/>
    </source>
</evidence>
<dbReference type="OrthoDB" id="9785113at2"/>
<evidence type="ECO:0000256" key="6">
    <source>
        <dbReference type="ARBA" id="ARBA00022692"/>
    </source>
</evidence>
<reference evidence="12 13" key="1">
    <citation type="submission" date="2018-07" db="EMBL/GenBank/DDBJ databases">
        <title>Genomic Encyclopedia of Type Strains, Phase III (KMG-III): the genomes of soil and plant-associated and newly described type strains.</title>
        <authorList>
            <person name="Whitman W."/>
        </authorList>
    </citation>
    <scope>NUCLEOTIDE SEQUENCE [LARGE SCALE GENOMIC DNA]</scope>
    <source>
        <strain evidence="12 13">CECT 7287</strain>
    </source>
</reference>
<dbReference type="Pfam" id="PF00528">
    <property type="entry name" value="BPD_transp_1"/>
    <property type="match status" value="1"/>
</dbReference>
<evidence type="ECO:0000259" key="11">
    <source>
        <dbReference type="PROSITE" id="PS50928"/>
    </source>
</evidence>
<gene>
    <name evidence="12" type="ORF">DFP98_10638</name>
</gene>
<feature type="transmembrane region" description="Helical" evidence="9">
    <location>
        <begin position="234"/>
        <end position="256"/>
    </location>
</feature>
<keyword evidence="5 10" id="KW-0592">Phosphate transport</keyword>
<dbReference type="GO" id="GO:0005886">
    <property type="term" value="C:plasma membrane"/>
    <property type="evidence" value="ECO:0007669"/>
    <property type="project" value="UniProtKB-SubCell"/>
</dbReference>
<feature type="domain" description="ABC transmembrane type-1" evidence="11">
    <location>
        <begin position="101"/>
        <end position="312"/>
    </location>
</feature>
<feature type="transmembrane region" description="Helical" evidence="9">
    <location>
        <begin position="293"/>
        <end position="315"/>
    </location>
</feature>
<dbReference type="EMBL" id="QRDZ01000006">
    <property type="protein sequence ID" value="RED84168.1"/>
    <property type="molecule type" value="Genomic_DNA"/>
</dbReference>
<dbReference type="AlphaFoldDB" id="A0A3D9KCP4"/>
<dbReference type="GO" id="GO:0005315">
    <property type="term" value="F:phosphate transmembrane transporter activity"/>
    <property type="evidence" value="ECO:0007669"/>
    <property type="project" value="InterPro"/>
</dbReference>
<feature type="transmembrane region" description="Helical" evidence="9">
    <location>
        <begin position="141"/>
        <end position="165"/>
    </location>
</feature>
<dbReference type="PANTHER" id="PTHR30425:SF1">
    <property type="entry name" value="PHOSPHATE TRANSPORT SYSTEM PERMEASE PROTEIN PSTC"/>
    <property type="match status" value="1"/>
</dbReference>
<evidence type="ECO:0000256" key="5">
    <source>
        <dbReference type="ARBA" id="ARBA00022592"/>
    </source>
</evidence>
<evidence type="ECO:0000256" key="3">
    <source>
        <dbReference type="ARBA" id="ARBA00022448"/>
    </source>
</evidence>
<evidence type="ECO:0000256" key="7">
    <source>
        <dbReference type="ARBA" id="ARBA00022989"/>
    </source>
</evidence>
<name>A0A3D9KCP4_9BACL</name>
<keyword evidence="8 9" id="KW-0472">Membrane</keyword>
<evidence type="ECO:0000256" key="8">
    <source>
        <dbReference type="ARBA" id="ARBA00023136"/>
    </source>
</evidence>
<protein>
    <recommendedName>
        <fullName evidence="10">Phosphate transport system permease protein</fullName>
    </recommendedName>
</protein>
<evidence type="ECO:0000256" key="10">
    <source>
        <dbReference type="RuleBase" id="RU363054"/>
    </source>
</evidence>
<sequence length="321" mass="35048">MQLDTSARPSIVSPNTSDLGGSIKAGSGRSFDRKNRLLVYNRFFKIACIASAVFVCLILFAILFLMFRTGVLTFRDVSPMTFFFSTDWTPEEDRYGAFVFIFGTFALTLLTLLISVPLSVVIAVFLADIAPNWLRNLLRPVLDLLVGIPSVVYGFLGLTILIPLLRDVTGTNMGDGILAAAIVLTIMVLPTISRVSDDAISAVPRKYRDASYALGATRFQTIFKVTIPAARSGIMYGVILGMARAIGETMAVVMVIGNTPQLADALFKPTSVLTSNIVMQIANVPFDSTWNNALYMMGFLLLVISLLMIVLVRLLQRGAVR</sequence>
<organism evidence="12 13">
    <name type="scientific">Cohnella phaseoli</name>
    <dbReference type="NCBI Taxonomy" id="456490"/>
    <lineage>
        <taxon>Bacteria</taxon>
        <taxon>Bacillati</taxon>
        <taxon>Bacillota</taxon>
        <taxon>Bacilli</taxon>
        <taxon>Bacillales</taxon>
        <taxon>Paenibacillaceae</taxon>
        <taxon>Cohnella</taxon>
    </lineage>
</organism>
<comment type="subcellular location">
    <subcellularLocation>
        <location evidence="1 9">Cell membrane</location>
        <topology evidence="1 9">Multi-pass membrane protein</topology>
    </subcellularLocation>
</comment>
<comment type="caution">
    <text evidence="12">The sequence shown here is derived from an EMBL/GenBank/DDBJ whole genome shotgun (WGS) entry which is preliminary data.</text>
</comment>
<dbReference type="GO" id="GO:0006817">
    <property type="term" value="P:phosphate ion transport"/>
    <property type="evidence" value="ECO:0007669"/>
    <property type="project" value="UniProtKB-KW"/>
</dbReference>
<keyword evidence="7 9" id="KW-1133">Transmembrane helix</keyword>